<evidence type="ECO:0008006" key="4">
    <source>
        <dbReference type="Google" id="ProtNLM"/>
    </source>
</evidence>
<dbReference type="EMBL" id="CP136924">
    <property type="protein sequence ID" value="WXA03218.1"/>
    <property type="molecule type" value="Genomic_DNA"/>
</dbReference>
<accession>A0AAU6PB14</accession>
<evidence type="ECO:0000313" key="1">
    <source>
        <dbReference type="EMBL" id="WXA03218.1"/>
    </source>
</evidence>
<evidence type="ECO:0000313" key="3">
    <source>
        <dbReference type="Proteomes" id="UP001368318"/>
    </source>
</evidence>
<protein>
    <recommendedName>
        <fullName evidence="4">Lipoprotein</fullName>
    </recommendedName>
</protein>
<dbReference type="KEGG" id="mcaa:R3L15_05635"/>
<sequence>MSFIVFFLSSCSNNSVDEKIQYNKKTDKVVTTNKTIGICPPGYVPVWEFEVTFTLFKAFTTCSNGFGFCFVRSTITLDCKKRVLTTANYNPVSKSMNVMIEALNDKIARVWIDSNAVSSPDHSLSDFDSMDIGDLELTNGIILKAGVYPKNISGNYFYYDVPFK</sequence>
<dbReference type="Proteomes" id="UP001368318">
    <property type="component" value="Chromosome"/>
</dbReference>
<organism evidence="2">
    <name type="scientific">Mangrovimonas cancribranchiae</name>
    <dbReference type="NCBI Taxonomy" id="3080055"/>
    <lineage>
        <taxon>Bacteria</taxon>
        <taxon>Pseudomonadati</taxon>
        <taxon>Bacteroidota</taxon>
        <taxon>Flavobacteriia</taxon>
        <taxon>Flavobacteriales</taxon>
        <taxon>Flavobacteriaceae</taxon>
        <taxon>Mangrovimonas</taxon>
    </lineage>
</organism>
<proteinExistence type="predicted"/>
<keyword evidence="3" id="KW-1185">Reference proteome</keyword>
<gene>
    <name evidence="2" type="ORF">R3L15_05635</name>
    <name evidence="1" type="ORF">R3L16_01765</name>
</gene>
<name>A0AAU6PB14_9FLAO</name>
<dbReference type="EMBL" id="CP136925">
    <property type="protein sequence ID" value="WXA14359.1"/>
    <property type="molecule type" value="Genomic_DNA"/>
</dbReference>
<dbReference type="AlphaFoldDB" id="A0AAU6PB14"/>
<evidence type="ECO:0000313" key="2">
    <source>
        <dbReference type="EMBL" id="WXA14359.1"/>
    </source>
</evidence>
<reference evidence="2 3" key="1">
    <citation type="submission" date="2023-10" db="EMBL/GenBank/DDBJ databases">
        <title>Culture-based analysis of two novel bacteria associated with mangrove crab gills.</title>
        <authorList>
            <person name="Yang X."/>
            <person name="Garuglieri E."/>
            <person name="Van Goethem M.W."/>
            <person name="Fusi M."/>
            <person name="Marasco R."/>
            <person name="Daffonchio D.G."/>
        </authorList>
    </citation>
    <scope>NUCLEOTIDE SEQUENCE</scope>
    <source>
        <strain evidence="2">UG2-1</strain>
        <strain evidence="1">UG2-2</strain>
        <strain evidence="3">UG2_2</strain>
    </source>
</reference>
<dbReference type="RefSeq" id="WP_338733771.1">
    <property type="nucleotide sequence ID" value="NZ_CP136924.1"/>
</dbReference>